<evidence type="ECO:0000313" key="2">
    <source>
        <dbReference type="Proteomes" id="UP000003856"/>
    </source>
</evidence>
<keyword evidence="2" id="KW-1185">Reference proteome</keyword>
<organism evidence="1 2">
    <name type="scientific">Acidovorax delafieldii 2AN</name>
    <dbReference type="NCBI Taxonomy" id="573060"/>
    <lineage>
        <taxon>Bacteria</taxon>
        <taxon>Pseudomonadati</taxon>
        <taxon>Pseudomonadota</taxon>
        <taxon>Betaproteobacteria</taxon>
        <taxon>Burkholderiales</taxon>
        <taxon>Comamonadaceae</taxon>
        <taxon>Acidovorax</taxon>
    </lineage>
</organism>
<dbReference type="RefSeq" id="WP_005798720.1">
    <property type="nucleotide sequence ID" value="NZ_ACQT01000161.1"/>
</dbReference>
<accession>C5T8T4</accession>
<protein>
    <recommendedName>
        <fullName evidence="3">DNA primase/polymerase bifunctional N-terminal domain-containing protein</fullName>
    </recommendedName>
</protein>
<gene>
    <name evidence="1" type="ORF">AcdelDRAFT_3314</name>
</gene>
<sequence length="180" mass="19828">MSAPEHDWLLPPADLAQRLPAWLVALPRWAPWAAVWNVKRGKFDKLPKNPHRPMYGLSTTTPEKWAGLDRAQRAYAAHPGALHGVGFCMTGLQGVVAVDLDRCSARDGSPTPWARDVLERALAAGGYCERSPSGTGFRIFMQDDEIDDDDWCNHEVGLEVYVGTAPRFLTVTGHPWGPAT</sequence>
<evidence type="ECO:0008006" key="3">
    <source>
        <dbReference type="Google" id="ProtNLM"/>
    </source>
</evidence>
<dbReference type="AlphaFoldDB" id="C5T8T4"/>
<evidence type="ECO:0000313" key="1">
    <source>
        <dbReference type="EMBL" id="EER59113.1"/>
    </source>
</evidence>
<proteinExistence type="predicted"/>
<name>C5T8T4_ACIDE</name>
<dbReference type="PATRIC" id="fig|573060.9.peg.1708"/>
<dbReference type="Proteomes" id="UP000003856">
    <property type="component" value="Unassembled WGS sequence"/>
</dbReference>
<comment type="caution">
    <text evidence="1">The sequence shown here is derived from an EMBL/GenBank/DDBJ whole genome shotgun (WGS) entry which is preliminary data.</text>
</comment>
<dbReference type="EMBL" id="ACQT01000161">
    <property type="protein sequence ID" value="EER59113.1"/>
    <property type="molecule type" value="Genomic_DNA"/>
</dbReference>
<reference evidence="1 2" key="1">
    <citation type="submission" date="2009-05" db="EMBL/GenBank/DDBJ databases">
        <title>The draft genome of Acidovorax delafieldii 2AN.</title>
        <authorList>
            <consortium name="US DOE Joint Genome Institute (JGI-PGF)"/>
            <person name="Lucas S."/>
            <person name="Copeland A."/>
            <person name="Lapidus A."/>
            <person name="Glavina del Rio T."/>
            <person name="Tice H."/>
            <person name="Bruce D."/>
            <person name="Goodwin L."/>
            <person name="Pitluck S."/>
            <person name="Larimer F."/>
            <person name="Land M.L."/>
            <person name="Hauser L."/>
            <person name="Shelobolina E.S."/>
            <person name="Picardal F."/>
            <person name="Roden E."/>
            <person name="Emerson D."/>
        </authorList>
    </citation>
    <scope>NUCLEOTIDE SEQUENCE [LARGE SCALE GENOMIC DNA]</scope>
    <source>
        <strain evidence="1 2">2AN</strain>
    </source>
</reference>
<dbReference type="OrthoDB" id="8905164at2"/>